<name>A0A8H5LMS6_9AGAR</name>
<feature type="signal peptide" evidence="1">
    <location>
        <begin position="1"/>
        <end position="17"/>
    </location>
</feature>
<organism evidence="2 3">
    <name type="scientific">Collybiopsis confluens</name>
    <dbReference type="NCBI Taxonomy" id="2823264"/>
    <lineage>
        <taxon>Eukaryota</taxon>
        <taxon>Fungi</taxon>
        <taxon>Dikarya</taxon>
        <taxon>Basidiomycota</taxon>
        <taxon>Agaricomycotina</taxon>
        <taxon>Agaricomycetes</taxon>
        <taxon>Agaricomycetidae</taxon>
        <taxon>Agaricales</taxon>
        <taxon>Marasmiineae</taxon>
        <taxon>Omphalotaceae</taxon>
        <taxon>Collybiopsis</taxon>
    </lineage>
</organism>
<dbReference type="OrthoDB" id="2831072at2759"/>
<keyword evidence="1" id="KW-0732">Signal</keyword>
<comment type="caution">
    <text evidence="2">The sequence shown here is derived from an EMBL/GenBank/DDBJ whole genome shotgun (WGS) entry which is preliminary data.</text>
</comment>
<proteinExistence type="predicted"/>
<evidence type="ECO:0000313" key="3">
    <source>
        <dbReference type="Proteomes" id="UP000518752"/>
    </source>
</evidence>
<dbReference type="EMBL" id="JAACJN010000195">
    <property type="protein sequence ID" value="KAF5362829.1"/>
    <property type="molecule type" value="Genomic_DNA"/>
</dbReference>
<keyword evidence="3" id="KW-1185">Reference proteome</keyword>
<protein>
    <submittedName>
        <fullName evidence="2">Uncharacterized protein</fullName>
    </submittedName>
</protein>
<evidence type="ECO:0000256" key="1">
    <source>
        <dbReference type="SAM" id="SignalP"/>
    </source>
</evidence>
<reference evidence="2 3" key="1">
    <citation type="journal article" date="2020" name="ISME J.">
        <title>Uncovering the hidden diversity of litter-decomposition mechanisms in mushroom-forming fungi.</title>
        <authorList>
            <person name="Floudas D."/>
            <person name="Bentzer J."/>
            <person name="Ahren D."/>
            <person name="Johansson T."/>
            <person name="Persson P."/>
            <person name="Tunlid A."/>
        </authorList>
    </citation>
    <scope>NUCLEOTIDE SEQUENCE [LARGE SCALE GENOMIC DNA]</scope>
    <source>
        <strain evidence="2 3">CBS 406.79</strain>
    </source>
</reference>
<feature type="chain" id="PRO_5034096470" evidence="1">
    <location>
        <begin position="18"/>
        <end position="100"/>
    </location>
</feature>
<dbReference type="AlphaFoldDB" id="A0A8H5LMS6"/>
<sequence length="100" mass="11023">MNICVISLILWMDPARATSSIRAAMGVNSTGVSQSLNLVWHQPAKIGTRLNVVSTSMYTEGWIRTARVELLAHSSASYALSSNQVLTQSWEVTWATYYAT</sequence>
<dbReference type="Proteomes" id="UP000518752">
    <property type="component" value="Unassembled WGS sequence"/>
</dbReference>
<gene>
    <name evidence="2" type="ORF">D9757_013835</name>
</gene>
<accession>A0A8H5LMS6</accession>
<evidence type="ECO:0000313" key="2">
    <source>
        <dbReference type="EMBL" id="KAF5362829.1"/>
    </source>
</evidence>